<dbReference type="InterPro" id="IPR018535">
    <property type="entry name" value="DUF1996"/>
</dbReference>
<dbReference type="eggNOG" id="ENOG502RX74">
    <property type="taxonomic scope" value="Eukaryota"/>
</dbReference>
<sequence>MKFANILAIAGAAGAYTVTVVDKFMYKNIDPVVIPGQYASHMHTFFGSDAVTLNTTTSKELQAGCATAVNPNDYSSYWVPTLFYKKETANTLLPISRFSAYYVAIEKAEVAIPQDYKTVVGNASAKSEADTEPLAGIQWFCEGGPSVGKDFNGFPSKTCNTHLQTILLFHDCVNQETLESTYSGIQHWTATSKPANRCPLGMKRMPQLRFSIRYDLRKALPNGWEGTAPLELACGPAYCTHGDFIHGWLPEAAENMLLANSKRDFAGVDGPAGKYSAGSVCGAQNATDADPENGTSDYLTSKQILQKLTDQKA</sequence>
<dbReference type="PANTHER" id="PTHR43662:SF12">
    <property type="entry name" value="DUF1996 DOMAIN-CONTAINING PROTEIN-RELATED"/>
    <property type="match status" value="1"/>
</dbReference>
<evidence type="ECO:0000313" key="2">
    <source>
        <dbReference type="EMBL" id="EXF82109.1"/>
    </source>
</evidence>
<evidence type="ECO:0000313" key="3">
    <source>
        <dbReference type="Proteomes" id="UP000020467"/>
    </source>
</evidence>
<reference evidence="2 3" key="1">
    <citation type="submission" date="2014-02" db="EMBL/GenBank/DDBJ databases">
        <title>The genome sequence of Colletotrichum fioriniae PJ7.</title>
        <authorList>
            <person name="Baroncelli R."/>
            <person name="Thon M.R."/>
        </authorList>
    </citation>
    <scope>NUCLEOTIDE SEQUENCE [LARGE SCALE GENOMIC DNA]</scope>
    <source>
        <strain evidence="2 3">PJ7</strain>
    </source>
</reference>
<gene>
    <name evidence="2" type="ORF">CFIO01_00623</name>
</gene>
<organism evidence="2 3">
    <name type="scientific">Colletotrichum fioriniae PJ7</name>
    <dbReference type="NCBI Taxonomy" id="1445577"/>
    <lineage>
        <taxon>Eukaryota</taxon>
        <taxon>Fungi</taxon>
        <taxon>Dikarya</taxon>
        <taxon>Ascomycota</taxon>
        <taxon>Pezizomycotina</taxon>
        <taxon>Sordariomycetes</taxon>
        <taxon>Hypocreomycetidae</taxon>
        <taxon>Glomerellales</taxon>
        <taxon>Glomerellaceae</taxon>
        <taxon>Colletotrichum</taxon>
        <taxon>Colletotrichum acutatum species complex</taxon>
    </lineage>
</organism>
<accession>A0A010RVE8</accession>
<dbReference type="KEGG" id="cfj:CFIO01_00623"/>
<dbReference type="EMBL" id="JARH01000341">
    <property type="protein sequence ID" value="EXF82109.1"/>
    <property type="molecule type" value="Genomic_DNA"/>
</dbReference>
<dbReference type="PANTHER" id="PTHR43662">
    <property type="match status" value="1"/>
</dbReference>
<dbReference type="HOGENOM" id="CLU_044729_0_0_1"/>
<comment type="caution">
    <text evidence="2">The sequence shown here is derived from an EMBL/GenBank/DDBJ whole genome shotgun (WGS) entry which is preliminary data.</text>
</comment>
<keyword evidence="3" id="KW-1185">Reference proteome</keyword>
<dbReference type="AlphaFoldDB" id="A0A010RVE8"/>
<dbReference type="OrthoDB" id="74764at2759"/>
<proteinExistence type="predicted"/>
<protein>
    <recommendedName>
        <fullName evidence="1">DUF1996 domain-containing protein</fullName>
    </recommendedName>
</protein>
<dbReference type="Pfam" id="PF09362">
    <property type="entry name" value="DUF1996"/>
    <property type="match status" value="1"/>
</dbReference>
<dbReference type="Proteomes" id="UP000020467">
    <property type="component" value="Unassembled WGS sequence"/>
</dbReference>
<name>A0A010RVE8_9PEZI</name>
<evidence type="ECO:0000259" key="1">
    <source>
        <dbReference type="Pfam" id="PF09362"/>
    </source>
</evidence>
<feature type="domain" description="DUF1996" evidence="1">
    <location>
        <begin position="30"/>
        <end position="248"/>
    </location>
</feature>